<evidence type="ECO:0000259" key="2">
    <source>
        <dbReference type="Pfam" id="PF00931"/>
    </source>
</evidence>
<dbReference type="EMBL" id="SDRB02002723">
    <property type="protein sequence ID" value="THG19003.1"/>
    <property type="molecule type" value="Genomic_DNA"/>
</dbReference>
<keyword evidence="1" id="KW-0472">Membrane</keyword>
<evidence type="ECO:0000313" key="4">
    <source>
        <dbReference type="Proteomes" id="UP000306102"/>
    </source>
</evidence>
<evidence type="ECO:0000313" key="3">
    <source>
        <dbReference type="EMBL" id="THG19003.1"/>
    </source>
</evidence>
<gene>
    <name evidence="3" type="ORF">TEA_008741</name>
</gene>
<sequence length="559" mass="63893">MMFPRNLSRVHLFSSIFNFHCPPTNPTLTMAPLSLFFFFAIVRAQVTIPARLDGFVYKNGSFSVDSIMIEAFFDPVCPDSRDAWPPLKQILHHYGDRLSLIVHPFALPYHDNAFVSSRALHIVNKLKISATYDLLELFFKHQEEFYNQPTFNMSKASIVSRIVNMATEAAGNSYYSAIAAGFTDRNTDLMTRVSFKVQQLDLHHYLLEEMSIVINMLLQPLPPLHPLPRSLPMGGNYIPPPLMYPTYHANNLREMYVVPNYLPTQPTFQSLLQGSCGYDIGFRYSQESTTPMCSQAMDNHEQNQTDAEIGLQREVMASQIVKQTAAGNCTGIEHAVLNTVMQILKWLLTTDSVLNTVCWFWYAGLNTEKLCSHMCSLGKSLSFTEQESSSSSSSMEVLWNTCSEYLTTWPDGENIVMEIRSKVLTTLAIISEICALIWFTTIIYAYNTPSKKFQSYIIKLQVVSSCGMDGLGKTTVAKEVYHHKDIQGHFHGLAWVHISQQYQTRDILQGIFIKLIPERKKEVVRMTYDELFRQLYQVQQRKNAWLYWMIFGQSRLGTA</sequence>
<dbReference type="Gene3D" id="3.40.50.300">
    <property type="entry name" value="P-loop containing nucleotide triphosphate hydrolases"/>
    <property type="match status" value="1"/>
</dbReference>
<organism evidence="3 4">
    <name type="scientific">Camellia sinensis var. sinensis</name>
    <name type="common">China tea</name>
    <dbReference type="NCBI Taxonomy" id="542762"/>
    <lineage>
        <taxon>Eukaryota</taxon>
        <taxon>Viridiplantae</taxon>
        <taxon>Streptophyta</taxon>
        <taxon>Embryophyta</taxon>
        <taxon>Tracheophyta</taxon>
        <taxon>Spermatophyta</taxon>
        <taxon>Magnoliopsida</taxon>
        <taxon>eudicotyledons</taxon>
        <taxon>Gunneridae</taxon>
        <taxon>Pentapetalae</taxon>
        <taxon>asterids</taxon>
        <taxon>Ericales</taxon>
        <taxon>Theaceae</taxon>
        <taxon>Camellia</taxon>
    </lineage>
</organism>
<dbReference type="InterPro" id="IPR027417">
    <property type="entry name" value="P-loop_NTPase"/>
</dbReference>
<dbReference type="InterPro" id="IPR002182">
    <property type="entry name" value="NB-ARC"/>
</dbReference>
<name>A0A4S4EQG1_CAMSN</name>
<dbReference type="PANTHER" id="PTHR33875">
    <property type="entry name" value="OS09G0542200 PROTEIN"/>
    <property type="match status" value="1"/>
</dbReference>
<protein>
    <recommendedName>
        <fullName evidence="2">NB-ARC domain-containing protein</fullName>
    </recommendedName>
</protein>
<dbReference type="STRING" id="542762.A0A4S4EQG1"/>
<reference evidence="3 4" key="1">
    <citation type="journal article" date="2018" name="Proc. Natl. Acad. Sci. U.S.A.">
        <title>Draft genome sequence of Camellia sinensis var. sinensis provides insights into the evolution of the tea genome and tea quality.</title>
        <authorList>
            <person name="Wei C."/>
            <person name="Yang H."/>
            <person name="Wang S."/>
            <person name="Zhao J."/>
            <person name="Liu C."/>
            <person name="Gao L."/>
            <person name="Xia E."/>
            <person name="Lu Y."/>
            <person name="Tai Y."/>
            <person name="She G."/>
            <person name="Sun J."/>
            <person name="Cao H."/>
            <person name="Tong W."/>
            <person name="Gao Q."/>
            <person name="Li Y."/>
            <person name="Deng W."/>
            <person name="Jiang X."/>
            <person name="Wang W."/>
            <person name="Chen Q."/>
            <person name="Zhang S."/>
            <person name="Li H."/>
            <person name="Wu J."/>
            <person name="Wang P."/>
            <person name="Li P."/>
            <person name="Shi C."/>
            <person name="Zheng F."/>
            <person name="Jian J."/>
            <person name="Huang B."/>
            <person name="Shan D."/>
            <person name="Shi M."/>
            <person name="Fang C."/>
            <person name="Yue Y."/>
            <person name="Li F."/>
            <person name="Li D."/>
            <person name="Wei S."/>
            <person name="Han B."/>
            <person name="Jiang C."/>
            <person name="Yin Y."/>
            <person name="Xia T."/>
            <person name="Zhang Z."/>
            <person name="Bennetzen J.L."/>
            <person name="Zhao S."/>
            <person name="Wan X."/>
        </authorList>
    </citation>
    <scope>NUCLEOTIDE SEQUENCE [LARGE SCALE GENOMIC DNA]</scope>
    <source>
        <strain evidence="4">cv. Shuchazao</strain>
        <tissue evidence="3">Leaf</tissue>
    </source>
</reference>
<keyword evidence="1" id="KW-0812">Transmembrane</keyword>
<dbReference type="GO" id="GO:0043531">
    <property type="term" value="F:ADP binding"/>
    <property type="evidence" value="ECO:0007669"/>
    <property type="project" value="InterPro"/>
</dbReference>
<evidence type="ECO:0000256" key="1">
    <source>
        <dbReference type="SAM" id="Phobius"/>
    </source>
</evidence>
<keyword evidence="1" id="KW-1133">Transmembrane helix</keyword>
<dbReference type="Pfam" id="PF00931">
    <property type="entry name" value="NB-ARC"/>
    <property type="match status" value="1"/>
</dbReference>
<accession>A0A4S4EQG1</accession>
<dbReference type="AlphaFoldDB" id="A0A4S4EQG1"/>
<proteinExistence type="predicted"/>
<dbReference type="Proteomes" id="UP000306102">
    <property type="component" value="Unassembled WGS sequence"/>
</dbReference>
<comment type="caution">
    <text evidence="3">The sequence shown here is derived from an EMBL/GenBank/DDBJ whole genome shotgun (WGS) entry which is preliminary data.</text>
</comment>
<dbReference type="SUPFAM" id="SSF52540">
    <property type="entry name" value="P-loop containing nucleoside triphosphate hydrolases"/>
    <property type="match status" value="1"/>
</dbReference>
<feature type="transmembrane region" description="Helical" evidence="1">
    <location>
        <begin position="423"/>
        <end position="446"/>
    </location>
</feature>
<dbReference type="PANTHER" id="PTHR33875:SF2">
    <property type="entry name" value="ACR183CP"/>
    <property type="match status" value="1"/>
</dbReference>
<dbReference type="InterPro" id="IPR036249">
    <property type="entry name" value="Thioredoxin-like_sf"/>
</dbReference>
<dbReference type="CDD" id="cd02972">
    <property type="entry name" value="DsbA_family"/>
    <property type="match status" value="1"/>
</dbReference>
<dbReference type="SUPFAM" id="SSF52833">
    <property type="entry name" value="Thioredoxin-like"/>
    <property type="match status" value="1"/>
</dbReference>
<dbReference type="Gene3D" id="3.40.30.10">
    <property type="entry name" value="Glutaredoxin"/>
    <property type="match status" value="1"/>
</dbReference>
<feature type="domain" description="NB-ARC" evidence="2">
    <location>
        <begin position="460"/>
        <end position="543"/>
    </location>
</feature>
<keyword evidence="4" id="KW-1185">Reference proteome</keyword>